<dbReference type="AlphaFoldDB" id="A0AAV4HDE6"/>
<protein>
    <submittedName>
        <fullName evidence="1">Hypoxia-inducible factor 1-alpha inhibitor</fullName>
    </submittedName>
</protein>
<dbReference type="Gene3D" id="1.10.287.1010">
    <property type="entry name" value="Clavaminate synthase-like"/>
    <property type="match status" value="1"/>
</dbReference>
<dbReference type="Proteomes" id="UP000762676">
    <property type="component" value="Unassembled WGS sequence"/>
</dbReference>
<comment type="caution">
    <text evidence="1">The sequence shown here is derived from an EMBL/GenBank/DDBJ whole genome shotgun (WGS) entry which is preliminary data.</text>
</comment>
<proteinExistence type="predicted"/>
<sequence length="50" mass="5681">AAPTEKVVYPLNAGQKVAIMRNIEKMLADTLKDNKNMPHFMKTMVQGRYS</sequence>
<dbReference type="InterPro" id="IPR027452">
    <property type="entry name" value="FIH-1_dom_II"/>
</dbReference>
<accession>A0AAV4HDE6</accession>
<feature type="non-terminal residue" evidence="1">
    <location>
        <position position="1"/>
    </location>
</feature>
<gene>
    <name evidence="1" type="ORF">ElyMa_000945100</name>
</gene>
<reference evidence="1 2" key="1">
    <citation type="journal article" date="2021" name="Elife">
        <title>Chloroplast acquisition without the gene transfer in kleptoplastic sea slugs, Plakobranchus ocellatus.</title>
        <authorList>
            <person name="Maeda T."/>
            <person name="Takahashi S."/>
            <person name="Yoshida T."/>
            <person name="Shimamura S."/>
            <person name="Takaki Y."/>
            <person name="Nagai Y."/>
            <person name="Toyoda A."/>
            <person name="Suzuki Y."/>
            <person name="Arimoto A."/>
            <person name="Ishii H."/>
            <person name="Satoh N."/>
            <person name="Nishiyama T."/>
            <person name="Hasebe M."/>
            <person name="Maruyama T."/>
            <person name="Minagawa J."/>
            <person name="Obokata J."/>
            <person name="Shigenobu S."/>
        </authorList>
    </citation>
    <scope>NUCLEOTIDE SEQUENCE [LARGE SCALE GENOMIC DNA]</scope>
</reference>
<evidence type="ECO:0000313" key="2">
    <source>
        <dbReference type="Proteomes" id="UP000762676"/>
    </source>
</evidence>
<evidence type="ECO:0000313" key="1">
    <source>
        <dbReference type="EMBL" id="GFR95477.1"/>
    </source>
</evidence>
<organism evidence="1 2">
    <name type="scientific">Elysia marginata</name>
    <dbReference type="NCBI Taxonomy" id="1093978"/>
    <lineage>
        <taxon>Eukaryota</taxon>
        <taxon>Metazoa</taxon>
        <taxon>Spiralia</taxon>
        <taxon>Lophotrochozoa</taxon>
        <taxon>Mollusca</taxon>
        <taxon>Gastropoda</taxon>
        <taxon>Heterobranchia</taxon>
        <taxon>Euthyneura</taxon>
        <taxon>Panpulmonata</taxon>
        <taxon>Sacoglossa</taxon>
        <taxon>Placobranchoidea</taxon>
        <taxon>Plakobranchidae</taxon>
        <taxon>Elysia</taxon>
    </lineage>
</organism>
<dbReference type="EMBL" id="BMAT01001918">
    <property type="protein sequence ID" value="GFR95477.1"/>
    <property type="molecule type" value="Genomic_DNA"/>
</dbReference>
<keyword evidence="2" id="KW-1185">Reference proteome</keyword>
<name>A0AAV4HDE6_9GAST</name>